<organism evidence="1">
    <name type="scientific">marine sediment metagenome</name>
    <dbReference type="NCBI Taxonomy" id="412755"/>
    <lineage>
        <taxon>unclassified sequences</taxon>
        <taxon>metagenomes</taxon>
        <taxon>ecological metagenomes</taxon>
    </lineage>
</organism>
<evidence type="ECO:0000313" key="1">
    <source>
        <dbReference type="EMBL" id="KKL70302.1"/>
    </source>
</evidence>
<dbReference type="Gene3D" id="2.60.120.200">
    <property type="match status" value="1"/>
</dbReference>
<name>A0A0F9H4V2_9ZZZZ</name>
<dbReference type="Pfam" id="PF13385">
    <property type="entry name" value="Laminin_G_3"/>
    <property type="match status" value="1"/>
</dbReference>
<evidence type="ECO:0008006" key="2">
    <source>
        <dbReference type="Google" id="ProtNLM"/>
    </source>
</evidence>
<dbReference type="InterPro" id="IPR013320">
    <property type="entry name" value="ConA-like_dom_sf"/>
</dbReference>
<dbReference type="EMBL" id="LAZR01025939">
    <property type="protein sequence ID" value="KKL70302.1"/>
    <property type="molecule type" value="Genomic_DNA"/>
</dbReference>
<protein>
    <recommendedName>
        <fullName evidence="2">LamG-like jellyroll fold domain-containing protein</fullName>
    </recommendedName>
</protein>
<sequence>CRSYLMGGTMDILSDEKIRQAMREAIAEAQDYGDHYEPIPERRVAQAQLDDAQKKFGTTSALFDGTNDYLSLLDSADWNFGTGQFTVEFWVRYNAFTGSGRPWMVGQMGQTDSTQVWGVAGAATTVANTFIFYFHDGALATLTGTRAAGDFVFNTQYHIAVDRDASNIIRIYFDGVISGSVTDSANIRNLVRPLHIGQREGASSGTENLDGWIDEVRITKGVARYAGAFTPPDNPFPKA</sequence>
<dbReference type="AlphaFoldDB" id="A0A0F9H4V2"/>
<reference evidence="1" key="1">
    <citation type="journal article" date="2015" name="Nature">
        <title>Complex archaea that bridge the gap between prokaryotes and eukaryotes.</title>
        <authorList>
            <person name="Spang A."/>
            <person name="Saw J.H."/>
            <person name="Jorgensen S.L."/>
            <person name="Zaremba-Niedzwiedzka K."/>
            <person name="Martijn J."/>
            <person name="Lind A.E."/>
            <person name="van Eijk R."/>
            <person name="Schleper C."/>
            <person name="Guy L."/>
            <person name="Ettema T.J."/>
        </authorList>
    </citation>
    <scope>NUCLEOTIDE SEQUENCE</scope>
</reference>
<comment type="caution">
    <text evidence="1">The sequence shown here is derived from an EMBL/GenBank/DDBJ whole genome shotgun (WGS) entry which is preliminary data.</text>
</comment>
<accession>A0A0F9H4V2</accession>
<gene>
    <name evidence="1" type="ORF">LCGC14_2106310</name>
</gene>
<feature type="non-terminal residue" evidence="1">
    <location>
        <position position="1"/>
    </location>
</feature>
<proteinExistence type="predicted"/>
<dbReference type="SUPFAM" id="SSF49899">
    <property type="entry name" value="Concanavalin A-like lectins/glucanases"/>
    <property type="match status" value="1"/>
</dbReference>